<feature type="chain" id="PRO_5046118551" description="Superoxide dismutase" evidence="2">
    <location>
        <begin position="31"/>
        <end position="323"/>
    </location>
</feature>
<feature type="signal peptide" evidence="2">
    <location>
        <begin position="1"/>
        <end position="30"/>
    </location>
</feature>
<keyword evidence="2" id="KW-0732">Signal</keyword>
<keyword evidence="4" id="KW-1185">Reference proteome</keyword>
<feature type="region of interest" description="Disordered" evidence="1">
    <location>
        <begin position="302"/>
        <end position="323"/>
    </location>
</feature>
<dbReference type="InterPro" id="IPR011042">
    <property type="entry name" value="6-blade_b-propeller_TolB-like"/>
</dbReference>
<evidence type="ECO:0000256" key="2">
    <source>
        <dbReference type="SAM" id="SignalP"/>
    </source>
</evidence>
<name>A0ABU4KFS4_9ACTN</name>
<comment type="caution">
    <text evidence="3">The sequence shown here is derived from an EMBL/GenBank/DDBJ whole genome shotgun (WGS) entry which is preliminary data.</text>
</comment>
<dbReference type="SUPFAM" id="SSF63829">
    <property type="entry name" value="Calcium-dependent phosphotriesterase"/>
    <property type="match status" value="1"/>
</dbReference>
<organism evidence="3 4">
    <name type="scientific">Streptomyces roseolus</name>
    <dbReference type="NCBI Taxonomy" id="67358"/>
    <lineage>
        <taxon>Bacteria</taxon>
        <taxon>Bacillati</taxon>
        <taxon>Actinomycetota</taxon>
        <taxon>Actinomycetes</taxon>
        <taxon>Kitasatosporales</taxon>
        <taxon>Streptomycetaceae</taxon>
        <taxon>Streptomyces</taxon>
    </lineage>
</organism>
<evidence type="ECO:0008006" key="5">
    <source>
        <dbReference type="Google" id="ProtNLM"/>
    </source>
</evidence>
<dbReference type="RefSeq" id="WP_319012810.1">
    <property type="nucleotide sequence ID" value="NZ_JAWJZF010000503.1"/>
</dbReference>
<proteinExistence type="predicted"/>
<evidence type="ECO:0000256" key="1">
    <source>
        <dbReference type="SAM" id="MobiDB-lite"/>
    </source>
</evidence>
<evidence type="ECO:0000313" key="3">
    <source>
        <dbReference type="EMBL" id="MDX2296645.1"/>
    </source>
</evidence>
<sequence length="323" mass="34483">MRRIPARTACLAATLLLTTLASGAPAPAGARELPDTYVVSHEPGVLPEGITVTPDGTVYVSSDGLGTLYRGRVGDPELEPFPARGLADRPSTLGVHTDRRGRILSVGGATLTVHDRHGRLLATRTAQDGPLGAPHLNDLTVTKDAVYVTDWANPVVHRAEIRGNAIGPLEPWLDIRSAFPQFPAQYWLLNGIVADGTGTALLVASNGTEAVWRISTTDKAVSRLDLGDQSFGADGMVLRDRTLYAVLNYGAPHGVYIARLDEELRTGTVTHRLTDHPFDLPTTLARHGCRLYVVNSQLDEPPGRPPYTVTALDDPTCGTAAAP</sequence>
<evidence type="ECO:0000313" key="4">
    <source>
        <dbReference type="Proteomes" id="UP001278571"/>
    </source>
</evidence>
<dbReference type="EMBL" id="JAWJZF010000503">
    <property type="protein sequence ID" value="MDX2296645.1"/>
    <property type="molecule type" value="Genomic_DNA"/>
</dbReference>
<reference evidence="3 4" key="1">
    <citation type="submission" date="2023-10" db="EMBL/GenBank/DDBJ databases">
        <authorList>
            <person name="Wang X.X."/>
        </authorList>
    </citation>
    <scope>NUCLEOTIDE SEQUENCE [LARGE SCALE GENOMIC DNA]</scope>
    <source>
        <strain evidence="3 4">NBRC 12816</strain>
    </source>
</reference>
<protein>
    <recommendedName>
        <fullName evidence="5">Superoxide dismutase</fullName>
    </recommendedName>
</protein>
<gene>
    <name evidence="3" type="ORF">R2363_31295</name>
</gene>
<dbReference type="Proteomes" id="UP001278571">
    <property type="component" value="Unassembled WGS sequence"/>
</dbReference>
<dbReference type="Gene3D" id="2.120.10.30">
    <property type="entry name" value="TolB, C-terminal domain"/>
    <property type="match status" value="1"/>
</dbReference>
<accession>A0ABU4KFS4</accession>